<evidence type="ECO:0000256" key="2">
    <source>
        <dbReference type="ARBA" id="ARBA00023125"/>
    </source>
</evidence>
<organism evidence="6 7">
    <name type="scientific">Kibdelosporangium banguiense</name>
    <dbReference type="NCBI Taxonomy" id="1365924"/>
    <lineage>
        <taxon>Bacteria</taxon>
        <taxon>Bacillati</taxon>
        <taxon>Actinomycetota</taxon>
        <taxon>Actinomycetes</taxon>
        <taxon>Pseudonocardiales</taxon>
        <taxon>Pseudonocardiaceae</taxon>
        <taxon>Kibdelosporangium</taxon>
    </lineage>
</organism>
<feature type="DNA-binding region" description="H-T-H motif" evidence="4">
    <location>
        <begin position="35"/>
        <end position="54"/>
    </location>
</feature>
<comment type="caution">
    <text evidence="6">The sequence shown here is derived from an EMBL/GenBank/DDBJ whole genome shotgun (WGS) entry which is preliminary data.</text>
</comment>
<evidence type="ECO:0000256" key="4">
    <source>
        <dbReference type="PROSITE-ProRule" id="PRU00335"/>
    </source>
</evidence>
<dbReference type="InterPro" id="IPR009057">
    <property type="entry name" value="Homeodomain-like_sf"/>
</dbReference>
<sequence>MTGQGRELRADAARNYERIVDAAVEAFEETGLETTLEQIAERADVSMMTLYRRFGSRDQLVRAVFDRVLATEIEPMTTADTGDRWRDLVGALDAAVEVIVRRPTIHLLAFQFQSVAAETSQRLVRSLEPLLRRATQIRLSVTAQSTGNKSQASMVDLSTRTGG</sequence>
<evidence type="ECO:0000256" key="3">
    <source>
        <dbReference type="ARBA" id="ARBA00023163"/>
    </source>
</evidence>
<accession>A0ABS4TWY6</accession>
<evidence type="ECO:0000313" key="6">
    <source>
        <dbReference type="EMBL" id="MBP2328907.1"/>
    </source>
</evidence>
<dbReference type="PROSITE" id="PS50977">
    <property type="entry name" value="HTH_TETR_2"/>
    <property type="match status" value="1"/>
</dbReference>
<dbReference type="PRINTS" id="PR00455">
    <property type="entry name" value="HTHTETR"/>
</dbReference>
<dbReference type="PANTHER" id="PTHR30055:SF234">
    <property type="entry name" value="HTH-TYPE TRANSCRIPTIONAL REGULATOR BETI"/>
    <property type="match status" value="1"/>
</dbReference>
<dbReference type="InterPro" id="IPR050109">
    <property type="entry name" value="HTH-type_TetR-like_transc_reg"/>
</dbReference>
<keyword evidence="1" id="KW-0805">Transcription regulation</keyword>
<dbReference type="Proteomes" id="UP001519332">
    <property type="component" value="Unassembled WGS sequence"/>
</dbReference>
<dbReference type="SUPFAM" id="SSF46689">
    <property type="entry name" value="Homeodomain-like"/>
    <property type="match status" value="1"/>
</dbReference>
<dbReference type="InterPro" id="IPR001647">
    <property type="entry name" value="HTH_TetR"/>
</dbReference>
<dbReference type="Gene3D" id="1.10.357.10">
    <property type="entry name" value="Tetracycline Repressor, domain 2"/>
    <property type="match status" value="1"/>
</dbReference>
<evidence type="ECO:0000256" key="1">
    <source>
        <dbReference type="ARBA" id="ARBA00023015"/>
    </source>
</evidence>
<keyword evidence="3" id="KW-0804">Transcription</keyword>
<reference evidence="6 7" key="1">
    <citation type="submission" date="2021-03" db="EMBL/GenBank/DDBJ databases">
        <title>Sequencing the genomes of 1000 actinobacteria strains.</title>
        <authorList>
            <person name="Klenk H.-P."/>
        </authorList>
    </citation>
    <scope>NUCLEOTIDE SEQUENCE [LARGE SCALE GENOMIC DNA]</scope>
    <source>
        <strain evidence="6 7">DSM 46670</strain>
    </source>
</reference>
<keyword evidence="2 4" id="KW-0238">DNA-binding</keyword>
<name>A0ABS4TWY6_9PSEU</name>
<dbReference type="Pfam" id="PF00440">
    <property type="entry name" value="TetR_N"/>
    <property type="match status" value="1"/>
</dbReference>
<evidence type="ECO:0000313" key="7">
    <source>
        <dbReference type="Proteomes" id="UP001519332"/>
    </source>
</evidence>
<protein>
    <submittedName>
        <fullName evidence="6">AcrR family transcriptional regulator</fullName>
    </submittedName>
</protein>
<proteinExistence type="predicted"/>
<feature type="domain" description="HTH tetR-type" evidence="5">
    <location>
        <begin position="13"/>
        <end position="72"/>
    </location>
</feature>
<dbReference type="RefSeq" id="WP_209645804.1">
    <property type="nucleotide sequence ID" value="NZ_JAGINW010000001.1"/>
</dbReference>
<gene>
    <name evidence="6" type="ORF">JOF56_009292</name>
</gene>
<evidence type="ECO:0000259" key="5">
    <source>
        <dbReference type="PROSITE" id="PS50977"/>
    </source>
</evidence>
<dbReference type="EMBL" id="JAGINW010000001">
    <property type="protein sequence ID" value="MBP2328907.1"/>
    <property type="molecule type" value="Genomic_DNA"/>
</dbReference>
<keyword evidence="7" id="KW-1185">Reference proteome</keyword>
<dbReference type="PANTHER" id="PTHR30055">
    <property type="entry name" value="HTH-TYPE TRANSCRIPTIONAL REGULATOR RUTR"/>
    <property type="match status" value="1"/>
</dbReference>